<evidence type="ECO:0000313" key="18">
    <source>
        <dbReference type="EMBL" id="MDQ0364033.1"/>
    </source>
</evidence>
<dbReference type="GO" id="GO:0006556">
    <property type="term" value="P:S-adenosylmethionine biosynthetic process"/>
    <property type="evidence" value="ECO:0007669"/>
    <property type="project" value="InterPro"/>
</dbReference>
<evidence type="ECO:0000256" key="16">
    <source>
        <dbReference type="RuleBase" id="RU003476"/>
    </source>
</evidence>
<dbReference type="InterPro" id="IPR011611">
    <property type="entry name" value="PfkB_dom"/>
</dbReference>
<dbReference type="GO" id="GO:0006730">
    <property type="term" value="P:one-carbon metabolic process"/>
    <property type="evidence" value="ECO:0007669"/>
    <property type="project" value="UniProtKB-KW"/>
</dbReference>
<comment type="cofactor">
    <cofactor evidence="1">
        <name>Mg(2+)</name>
        <dbReference type="ChEBI" id="CHEBI:18420"/>
    </cofactor>
</comment>
<dbReference type="PANTHER" id="PTHR11964">
    <property type="entry name" value="S-ADENOSYLMETHIONINE SYNTHETASE"/>
    <property type="match status" value="1"/>
</dbReference>
<evidence type="ECO:0000256" key="8">
    <source>
        <dbReference type="ARBA" id="ARBA00022679"/>
    </source>
</evidence>
<comment type="cofactor">
    <cofactor evidence="2">
        <name>K(+)</name>
        <dbReference type="ChEBI" id="CHEBI:29103"/>
    </cofactor>
</comment>
<dbReference type="InterPro" id="IPR015797">
    <property type="entry name" value="NUDIX_hydrolase-like_dom_sf"/>
</dbReference>
<dbReference type="InterPro" id="IPR002173">
    <property type="entry name" value="Carboh/pur_kinase_PfkB_CS"/>
</dbReference>
<dbReference type="AlphaFoldDB" id="A0AAE3VTN5"/>
<evidence type="ECO:0000256" key="12">
    <source>
        <dbReference type="ARBA" id="ARBA00022801"/>
    </source>
</evidence>
<evidence type="ECO:0000256" key="7">
    <source>
        <dbReference type="ARBA" id="ARBA00022563"/>
    </source>
</evidence>
<evidence type="ECO:0000256" key="9">
    <source>
        <dbReference type="ARBA" id="ARBA00022723"/>
    </source>
</evidence>
<dbReference type="InterPro" id="IPR000086">
    <property type="entry name" value="NUDIX_hydrolase_dom"/>
</dbReference>
<evidence type="ECO:0000256" key="4">
    <source>
        <dbReference type="ARBA" id="ARBA00005582"/>
    </source>
</evidence>
<evidence type="ECO:0000256" key="13">
    <source>
        <dbReference type="ARBA" id="ARBA00022840"/>
    </source>
</evidence>
<dbReference type="InterPro" id="IPR020084">
    <property type="entry name" value="NUDIX_hydrolase_CS"/>
</dbReference>
<comment type="similarity">
    <text evidence="4 16">Belongs to the Nudix hydrolase family.</text>
</comment>
<dbReference type="PROSITE" id="PS51462">
    <property type="entry name" value="NUDIX"/>
    <property type="match status" value="1"/>
</dbReference>
<protein>
    <recommendedName>
        <fullName evidence="6">methionine adenosyltransferase</fullName>
        <ecNumber evidence="6">2.5.1.6</ecNumber>
    </recommendedName>
</protein>
<accession>A0AAE3VTN5</accession>
<dbReference type="Proteomes" id="UP001240236">
    <property type="component" value="Unassembled WGS sequence"/>
</dbReference>
<keyword evidence="14" id="KW-0460">Magnesium</keyword>
<dbReference type="GO" id="GO:0005524">
    <property type="term" value="F:ATP binding"/>
    <property type="evidence" value="ECO:0007669"/>
    <property type="project" value="UniProtKB-KW"/>
</dbReference>
<dbReference type="GO" id="GO:0004478">
    <property type="term" value="F:methionine adenosyltransferase activity"/>
    <property type="evidence" value="ECO:0007669"/>
    <property type="project" value="UniProtKB-EC"/>
</dbReference>
<dbReference type="GO" id="GO:0016301">
    <property type="term" value="F:kinase activity"/>
    <property type="evidence" value="ECO:0007669"/>
    <property type="project" value="UniProtKB-KW"/>
</dbReference>
<dbReference type="Pfam" id="PF00294">
    <property type="entry name" value="PfkB"/>
    <property type="match status" value="1"/>
</dbReference>
<keyword evidence="11" id="KW-0418">Kinase</keyword>
<gene>
    <name evidence="18" type="ORF">J2S42_000702</name>
</gene>
<evidence type="ECO:0000256" key="11">
    <source>
        <dbReference type="ARBA" id="ARBA00022777"/>
    </source>
</evidence>
<dbReference type="PRINTS" id="PR00502">
    <property type="entry name" value="NUDIXFAMILY"/>
</dbReference>
<evidence type="ECO:0000256" key="15">
    <source>
        <dbReference type="ARBA" id="ARBA00022958"/>
    </source>
</evidence>
<dbReference type="SUPFAM" id="SSF55811">
    <property type="entry name" value="Nudix"/>
    <property type="match status" value="1"/>
</dbReference>
<name>A0AAE3VTN5_9ACTN</name>
<feature type="domain" description="Nudix hydrolase" evidence="17">
    <location>
        <begin position="189"/>
        <end position="318"/>
    </location>
</feature>
<dbReference type="SUPFAM" id="SSF55973">
    <property type="entry name" value="S-adenosylmethionine synthetase"/>
    <property type="match status" value="1"/>
</dbReference>
<dbReference type="CDD" id="cd04678">
    <property type="entry name" value="NUDIX_MTH2_Nudt15"/>
    <property type="match status" value="1"/>
</dbReference>
<evidence type="ECO:0000256" key="5">
    <source>
        <dbReference type="ARBA" id="ARBA00009685"/>
    </source>
</evidence>
<keyword evidence="15" id="KW-0630">Potassium</keyword>
<dbReference type="GO" id="GO:0016787">
    <property type="term" value="F:hydrolase activity"/>
    <property type="evidence" value="ECO:0007669"/>
    <property type="project" value="UniProtKB-KW"/>
</dbReference>
<dbReference type="PROSITE" id="PS00583">
    <property type="entry name" value="PFKB_KINASES_1"/>
    <property type="match status" value="1"/>
</dbReference>
<dbReference type="Pfam" id="PF02773">
    <property type="entry name" value="S-AdoMet_synt_C"/>
    <property type="match status" value="1"/>
</dbReference>
<evidence type="ECO:0000256" key="6">
    <source>
        <dbReference type="ARBA" id="ARBA00012828"/>
    </source>
</evidence>
<comment type="pathway">
    <text evidence="3">Amino-acid biosynthesis; S-adenosyl-L-methionine biosynthesis; S-adenosyl-L-methionine from L-methionine: step 1/1.</text>
</comment>
<evidence type="ECO:0000313" key="19">
    <source>
        <dbReference type="Proteomes" id="UP001240236"/>
    </source>
</evidence>
<organism evidence="18 19">
    <name type="scientific">Catenuloplanes indicus</name>
    <dbReference type="NCBI Taxonomy" id="137267"/>
    <lineage>
        <taxon>Bacteria</taxon>
        <taxon>Bacillati</taxon>
        <taxon>Actinomycetota</taxon>
        <taxon>Actinomycetes</taxon>
        <taxon>Micromonosporales</taxon>
        <taxon>Micromonosporaceae</taxon>
        <taxon>Catenuloplanes</taxon>
    </lineage>
</organism>
<dbReference type="InterPro" id="IPR020476">
    <property type="entry name" value="Nudix_hydrolase"/>
</dbReference>
<reference evidence="18 19" key="1">
    <citation type="submission" date="2023-07" db="EMBL/GenBank/DDBJ databases">
        <title>Sequencing the genomes of 1000 actinobacteria strains.</title>
        <authorList>
            <person name="Klenk H.-P."/>
        </authorList>
    </citation>
    <scope>NUCLEOTIDE SEQUENCE [LARGE SCALE GENOMIC DNA]</scope>
    <source>
        <strain evidence="18 19">DSM 44709</strain>
    </source>
</reference>
<evidence type="ECO:0000256" key="1">
    <source>
        <dbReference type="ARBA" id="ARBA00001946"/>
    </source>
</evidence>
<dbReference type="InterPro" id="IPR022630">
    <property type="entry name" value="S-AdoMet_synt_C"/>
</dbReference>
<evidence type="ECO:0000259" key="17">
    <source>
        <dbReference type="PROSITE" id="PS51462"/>
    </source>
</evidence>
<dbReference type="PROSITE" id="PS00893">
    <property type="entry name" value="NUDIX_BOX"/>
    <property type="match status" value="1"/>
</dbReference>
<dbReference type="Gene3D" id="3.30.300.10">
    <property type="match status" value="1"/>
</dbReference>
<dbReference type="Gene3D" id="3.90.79.10">
    <property type="entry name" value="Nucleoside Triphosphate Pyrophosphohydrolase"/>
    <property type="match status" value="1"/>
</dbReference>
<dbReference type="EMBL" id="JAUSUZ010000001">
    <property type="protein sequence ID" value="MDQ0364033.1"/>
    <property type="molecule type" value="Genomic_DNA"/>
</dbReference>
<keyword evidence="19" id="KW-1185">Reference proteome</keyword>
<keyword evidence="7" id="KW-0554">One-carbon metabolism</keyword>
<comment type="similarity">
    <text evidence="5">Belongs to the AdoMet synthase family.</text>
</comment>
<dbReference type="Gene3D" id="3.40.1190.20">
    <property type="match status" value="1"/>
</dbReference>
<dbReference type="Pfam" id="PF00293">
    <property type="entry name" value="NUDIX"/>
    <property type="match status" value="1"/>
</dbReference>
<keyword evidence="13" id="KW-0067">ATP-binding</keyword>
<comment type="caution">
    <text evidence="18">The sequence shown here is derived from an EMBL/GenBank/DDBJ whole genome shotgun (WGS) entry which is preliminary data.</text>
</comment>
<proteinExistence type="inferred from homology"/>
<evidence type="ECO:0000256" key="3">
    <source>
        <dbReference type="ARBA" id="ARBA00005224"/>
    </source>
</evidence>
<dbReference type="PROSITE" id="PS00377">
    <property type="entry name" value="ADOMET_SYNTHASE_2"/>
    <property type="match status" value="1"/>
</dbReference>
<dbReference type="InterPro" id="IPR022631">
    <property type="entry name" value="ADOMET_SYNTHASE_CS"/>
</dbReference>
<dbReference type="InterPro" id="IPR022636">
    <property type="entry name" value="S-AdoMet_synthetase_sfam"/>
</dbReference>
<dbReference type="InterPro" id="IPR029056">
    <property type="entry name" value="Ribokinase-like"/>
</dbReference>
<evidence type="ECO:0000256" key="10">
    <source>
        <dbReference type="ARBA" id="ARBA00022741"/>
    </source>
</evidence>
<dbReference type="InterPro" id="IPR002133">
    <property type="entry name" value="S-AdoMet_synthetase"/>
</dbReference>
<dbReference type="EC" id="2.5.1.6" evidence="6"/>
<evidence type="ECO:0000256" key="2">
    <source>
        <dbReference type="ARBA" id="ARBA00001958"/>
    </source>
</evidence>
<dbReference type="SUPFAM" id="SSF53613">
    <property type="entry name" value="Ribokinase-like"/>
    <property type="match status" value="1"/>
</dbReference>
<dbReference type="GO" id="GO:0046872">
    <property type="term" value="F:metal ion binding"/>
    <property type="evidence" value="ECO:0007669"/>
    <property type="project" value="UniProtKB-KW"/>
</dbReference>
<keyword evidence="10" id="KW-0547">Nucleotide-binding</keyword>
<sequence>MPGGPGQLGLDVDGYRRLVNPTGAFEVGGPMGDAGLTGRKIIVDTYGGYARHGGGAFSGKDPSKVDRSAAYDMRWVAKNIVAMHVIVPGRIDQISLSFLVDELEVRRGGVAANIALGMRRLGATATLVAAAGRDFDAYAAWLEHHGVSTTHVRRSRHRHTARFLRRYTDECRRHRPPRHDLRMSASFRGPFVGVSAVVLRDGGVLLGRRRGTHGNGTWAFPGGKVDAGEEPAVTVGRELHEETGLRATRVVPIRWTSDLFPESGLHYVTLHHLVEADGEPELREPEKAYEWRWWADLERLPEPLFGPAAALWATGWRP</sequence>
<evidence type="ECO:0000256" key="14">
    <source>
        <dbReference type="ARBA" id="ARBA00022842"/>
    </source>
</evidence>
<keyword evidence="9" id="KW-0479">Metal-binding</keyword>
<keyword evidence="12 16" id="KW-0378">Hydrolase</keyword>
<keyword evidence="8" id="KW-0808">Transferase</keyword>